<organism evidence="2 3">
    <name type="scientific">Penaeus vannamei</name>
    <name type="common">Whiteleg shrimp</name>
    <name type="synonym">Litopenaeus vannamei</name>
    <dbReference type="NCBI Taxonomy" id="6689"/>
    <lineage>
        <taxon>Eukaryota</taxon>
        <taxon>Metazoa</taxon>
        <taxon>Ecdysozoa</taxon>
        <taxon>Arthropoda</taxon>
        <taxon>Crustacea</taxon>
        <taxon>Multicrustacea</taxon>
        <taxon>Malacostraca</taxon>
        <taxon>Eumalacostraca</taxon>
        <taxon>Eucarida</taxon>
        <taxon>Decapoda</taxon>
        <taxon>Dendrobranchiata</taxon>
        <taxon>Penaeoidea</taxon>
        <taxon>Penaeidae</taxon>
        <taxon>Penaeus</taxon>
    </lineage>
</organism>
<reference evidence="2 3" key="1">
    <citation type="submission" date="2018-04" db="EMBL/GenBank/DDBJ databases">
        <authorList>
            <person name="Zhang X."/>
            <person name="Yuan J."/>
            <person name="Li F."/>
            <person name="Xiang J."/>
        </authorList>
    </citation>
    <scope>NUCLEOTIDE SEQUENCE [LARGE SCALE GENOMIC DNA]</scope>
    <source>
        <tissue evidence="2">Muscle</tissue>
    </source>
</reference>
<feature type="region of interest" description="Disordered" evidence="1">
    <location>
        <begin position="45"/>
        <end position="98"/>
    </location>
</feature>
<accession>A0A423TZX1</accession>
<dbReference type="Proteomes" id="UP000283509">
    <property type="component" value="Unassembled WGS sequence"/>
</dbReference>
<evidence type="ECO:0000256" key="1">
    <source>
        <dbReference type="SAM" id="MobiDB-lite"/>
    </source>
</evidence>
<name>A0A423TZX1_PENVA</name>
<evidence type="ECO:0000313" key="2">
    <source>
        <dbReference type="EMBL" id="ROT82009.1"/>
    </source>
</evidence>
<evidence type="ECO:0000313" key="3">
    <source>
        <dbReference type="Proteomes" id="UP000283509"/>
    </source>
</evidence>
<feature type="region of interest" description="Disordered" evidence="1">
    <location>
        <begin position="110"/>
        <end position="134"/>
    </location>
</feature>
<dbReference type="OrthoDB" id="9451254at2759"/>
<comment type="caution">
    <text evidence="2">The sequence shown here is derived from an EMBL/GenBank/DDBJ whole genome shotgun (WGS) entry which is preliminary data.</text>
</comment>
<reference evidence="2 3" key="2">
    <citation type="submission" date="2019-01" db="EMBL/GenBank/DDBJ databases">
        <title>The decoding of complex shrimp genome reveals the adaptation for benthos swimmer, frequently molting mechanism and breeding impact on genome.</title>
        <authorList>
            <person name="Sun Y."/>
            <person name="Gao Y."/>
            <person name="Yu Y."/>
        </authorList>
    </citation>
    <scope>NUCLEOTIDE SEQUENCE [LARGE SCALE GENOMIC DNA]</scope>
    <source>
        <tissue evidence="2">Muscle</tissue>
    </source>
</reference>
<gene>
    <name evidence="2" type="ORF">C7M84_024828</name>
</gene>
<sequence>MPSLDFLPCCDECCGDDEAPVECDAACPSKSRHSIQLPRSFASLNALAQTLPPPGPSPASGNAVPRPSGARSTSGCTERHTAGARGPHRPKRRASVSACLPAAHRAAQVKHSLLPISRPRPVSPGSGDTHSLALRRLSSAIEDFHNLLTSRPTQPLTPPSLNPP</sequence>
<feature type="region of interest" description="Disordered" evidence="1">
    <location>
        <begin position="145"/>
        <end position="164"/>
    </location>
</feature>
<dbReference type="AlphaFoldDB" id="A0A423TZX1"/>
<feature type="compositionally biased region" description="Pro residues" evidence="1">
    <location>
        <begin position="155"/>
        <end position="164"/>
    </location>
</feature>
<keyword evidence="3" id="KW-1185">Reference proteome</keyword>
<protein>
    <submittedName>
        <fullName evidence="2">Uncharacterized protein</fullName>
    </submittedName>
</protein>
<dbReference type="EMBL" id="QCYY01000896">
    <property type="protein sequence ID" value="ROT82009.1"/>
    <property type="molecule type" value="Genomic_DNA"/>
</dbReference>
<proteinExistence type="predicted"/>